<feature type="compositionally biased region" description="Low complexity" evidence="1">
    <location>
        <begin position="302"/>
        <end position="317"/>
    </location>
</feature>
<dbReference type="EMBL" id="CAJOBR010003334">
    <property type="protein sequence ID" value="CAF4734176.1"/>
    <property type="molecule type" value="Genomic_DNA"/>
</dbReference>
<reference evidence="2" key="1">
    <citation type="submission" date="2021-02" db="EMBL/GenBank/DDBJ databases">
        <authorList>
            <person name="Nowell W R."/>
        </authorList>
    </citation>
    <scope>NUCLEOTIDE SEQUENCE</scope>
</reference>
<dbReference type="Proteomes" id="UP000663848">
    <property type="component" value="Unassembled WGS sequence"/>
</dbReference>
<dbReference type="AlphaFoldDB" id="A0A821KHI3"/>
<sequence length="348" mass="38471">MISREPVQSCKIPFKSCQNSVIEHSLVTIQLSVEWPDKGGDDPNLVMHIVNKIPTTSCVEQNPSMPSMCLSNSINPVPTIRPMPTLTTPVDVLKTLSTPSPTSTLASSSKKLIICHCSNPPHCHDDNCQVRELHDPSENTILAGETIYRPLNDPMVSHHTAFSSQVRSNDTIAMFSITDPIKTARLLPFPSSDLTKTPGSSSNLTAIISQQVPSKAINTSVLTANPNFRQQASNFSPVMTNNSSNHQTTSPMPAFIEEQQNTNSISPHQQQRHPSRHNSLSNHDQLSYQNQNNVYQSSPTMNNLNSLTTQQNNNNNNHKVTSCSPLQQPEIFIFPDNSHVIQFFTTID</sequence>
<evidence type="ECO:0000313" key="2">
    <source>
        <dbReference type="EMBL" id="CAF4734176.1"/>
    </source>
</evidence>
<name>A0A821KHI3_9BILA</name>
<feature type="region of interest" description="Disordered" evidence="1">
    <location>
        <begin position="261"/>
        <end position="323"/>
    </location>
</feature>
<gene>
    <name evidence="2" type="ORF">QYT958_LOCUS19787</name>
</gene>
<accession>A0A821KHI3</accession>
<evidence type="ECO:0000313" key="3">
    <source>
        <dbReference type="Proteomes" id="UP000663848"/>
    </source>
</evidence>
<proteinExistence type="predicted"/>
<protein>
    <submittedName>
        <fullName evidence="2">Uncharacterized protein</fullName>
    </submittedName>
</protein>
<organism evidence="2 3">
    <name type="scientific">Rotaria socialis</name>
    <dbReference type="NCBI Taxonomy" id="392032"/>
    <lineage>
        <taxon>Eukaryota</taxon>
        <taxon>Metazoa</taxon>
        <taxon>Spiralia</taxon>
        <taxon>Gnathifera</taxon>
        <taxon>Rotifera</taxon>
        <taxon>Eurotatoria</taxon>
        <taxon>Bdelloidea</taxon>
        <taxon>Philodinida</taxon>
        <taxon>Philodinidae</taxon>
        <taxon>Rotaria</taxon>
    </lineage>
</organism>
<evidence type="ECO:0000256" key="1">
    <source>
        <dbReference type="SAM" id="MobiDB-lite"/>
    </source>
</evidence>
<feature type="compositionally biased region" description="Polar residues" evidence="1">
    <location>
        <begin position="277"/>
        <end position="301"/>
    </location>
</feature>
<comment type="caution">
    <text evidence="2">The sequence shown here is derived from an EMBL/GenBank/DDBJ whole genome shotgun (WGS) entry which is preliminary data.</text>
</comment>